<evidence type="ECO:0000256" key="3">
    <source>
        <dbReference type="ARBA" id="ARBA00022741"/>
    </source>
</evidence>
<dbReference type="eggNOG" id="KOG1023">
    <property type="taxonomic scope" value="Eukaryota"/>
</dbReference>
<evidence type="ECO:0000256" key="4">
    <source>
        <dbReference type="ARBA" id="ARBA00022989"/>
    </source>
</evidence>
<dbReference type="GO" id="GO:0004016">
    <property type="term" value="F:adenylate cyclase activity"/>
    <property type="evidence" value="ECO:0007669"/>
    <property type="project" value="TreeGrafter"/>
</dbReference>
<dbReference type="Gene3D" id="3.30.450.40">
    <property type="match status" value="1"/>
</dbReference>
<evidence type="ECO:0000256" key="7">
    <source>
        <dbReference type="SAM" id="MobiDB-lite"/>
    </source>
</evidence>
<dbReference type="HOGENOM" id="CLU_482736_0_0_1"/>
<evidence type="ECO:0000313" key="11">
    <source>
        <dbReference type="Proteomes" id="UP000011087"/>
    </source>
</evidence>
<dbReference type="GO" id="GO:0005886">
    <property type="term" value="C:plasma membrane"/>
    <property type="evidence" value="ECO:0007669"/>
    <property type="project" value="TreeGrafter"/>
</dbReference>
<protein>
    <recommendedName>
        <fullName evidence="8">Guanylate cyclase domain-containing protein</fullName>
    </recommendedName>
</protein>
<evidence type="ECO:0000256" key="1">
    <source>
        <dbReference type="ARBA" id="ARBA00004370"/>
    </source>
</evidence>
<keyword evidence="4" id="KW-1133">Transmembrane helix</keyword>
<organism evidence="9">
    <name type="scientific">Guillardia theta (strain CCMP2712)</name>
    <name type="common">Cryptophyte</name>
    <dbReference type="NCBI Taxonomy" id="905079"/>
    <lineage>
        <taxon>Eukaryota</taxon>
        <taxon>Cryptophyceae</taxon>
        <taxon>Pyrenomonadales</taxon>
        <taxon>Geminigeraceae</taxon>
        <taxon>Guillardia</taxon>
    </lineage>
</organism>
<gene>
    <name evidence="9" type="ORF">GUITHDRAFT_102221</name>
</gene>
<dbReference type="InterPro" id="IPR029787">
    <property type="entry name" value="Nucleotide_cyclase"/>
</dbReference>
<keyword evidence="6" id="KW-0456">Lyase</keyword>
<keyword evidence="2" id="KW-0812">Transmembrane</keyword>
<dbReference type="SUPFAM" id="SSF55073">
    <property type="entry name" value="Nucleotide cyclase"/>
    <property type="match status" value="1"/>
</dbReference>
<evidence type="ECO:0000256" key="5">
    <source>
        <dbReference type="ARBA" id="ARBA00023136"/>
    </source>
</evidence>
<dbReference type="PANTHER" id="PTHR11920:SF335">
    <property type="entry name" value="GUANYLATE CYCLASE"/>
    <property type="match status" value="1"/>
</dbReference>
<dbReference type="CDD" id="cd07302">
    <property type="entry name" value="CHD"/>
    <property type="match status" value="1"/>
</dbReference>
<feature type="domain" description="Guanylate cyclase" evidence="8">
    <location>
        <begin position="378"/>
        <end position="515"/>
    </location>
</feature>
<dbReference type="Pfam" id="PF01590">
    <property type="entry name" value="GAF"/>
    <property type="match status" value="1"/>
</dbReference>
<dbReference type="GO" id="GO:0035556">
    <property type="term" value="P:intracellular signal transduction"/>
    <property type="evidence" value="ECO:0007669"/>
    <property type="project" value="InterPro"/>
</dbReference>
<keyword evidence="3" id="KW-0547">Nucleotide-binding</keyword>
<dbReference type="GO" id="GO:0000166">
    <property type="term" value="F:nucleotide binding"/>
    <property type="evidence" value="ECO:0007669"/>
    <property type="project" value="UniProtKB-KW"/>
</dbReference>
<dbReference type="Gene3D" id="3.30.70.1230">
    <property type="entry name" value="Nucleotide cyclase"/>
    <property type="match status" value="1"/>
</dbReference>
<feature type="compositionally biased region" description="Polar residues" evidence="7">
    <location>
        <begin position="299"/>
        <end position="308"/>
    </location>
</feature>
<dbReference type="AlphaFoldDB" id="L1JUU6"/>
<dbReference type="GO" id="GO:0004383">
    <property type="term" value="F:guanylate cyclase activity"/>
    <property type="evidence" value="ECO:0007669"/>
    <property type="project" value="TreeGrafter"/>
</dbReference>
<comment type="subcellular location">
    <subcellularLocation>
        <location evidence="1">Membrane</location>
    </subcellularLocation>
</comment>
<dbReference type="InterPro" id="IPR001054">
    <property type="entry name" value="A/G_cyclase"/>
</dbReference>
<sequence>MAPNLPHPFRLSCPFSCMGNGEGGGQSGQRSCKSMSESPKPARQNLVIGTDETDDAMMDSRLFDKLVLDEVKDLEECKTLLKRTRAVTLMADRMTCAWTEEECYEEVSKLVLGLFGVERCSVALVEDYEHLRVIQMAVTRVDYSKEMSVNIHNTGMLIPLAGSSFGKIAKTLKPLYTPDARESDLIDHKKIASMGLRTIVNAPLLVAGRKFVGALNLGFMEVDCLTTNDQLLIKDIAACLGANLFTRRIKKSQEEDHEVCQNLLHAMIPPKVLMRIEHYWRDRGSQAQPSELSAEETAQDMSDTGSSDQLDDIQQRLEYLRGISSSMEVSVHDNPELSRHLHLMCDSGKPSSARSGGDGGMGAKIGKALYAEEKRNVSIIFSDIVGFSRITDGVPPMKTMNMLHQLFHRFDALCEKHGVFKVETVGDGCVMAAGLLEDNNDNDGGRAAARRALAIAMDMVRETKLVLSPDRGGRREPLTLRVGLHVGDITCGVLGKGMPRFQLFGSTVNLAARMEQTCAADRVHASKKFFELVGGESGSWEGPTLVKVKNMGEVETFTLDPLCKG</sequence>
<dbReference type="Pfam" id="PF00211">
    <property type="entry name" value="Guanylate_cyc"/>
    <property type="match status" value="1"/>
</dbReference>
<reference evidence="9 11" key="1">
    <citation type="journal article" date="2012" name="Nature">
        <title>Algal genomes reveal evolutionary mosaicism and the fate of nucleomorphs.</title>
        <authorList>
            <consortium name="DOE Joint Genome Institute"/>
            <person name="Curtis B.A."/>
            <person name="Tanifuji G."/>
            <person name="Burki F."/>
            <person name="Gruber A."/>
            <person name="Irimia M."/>
            <person name="Maruyama S."/>
            <person name="Arias M.C."/>
            <person name="Ball S.G."/>
            <person name="Gile G.H."/>
            <person name="Hirakawa Y."/>
            <person name="Hopkins J.F."/>
            <person name="Kuo A."/>
            <person name="Rensing S.A."/>
            <person name="Schmutz J."/>
            <person name="Symeonidi A."/>
            <person name="Elias M."/>
            <person name="Eveleigh R.J."/>
            <person name="Herman E.K."/>
            <person name="Klute M.J."/>
            <person name="Nakayama T."/>
            <person name="Obornik M."/>
            <person name="Reyes-Prieto A."/>
            <person name="Armbrust E.V."/>
            <person name="Aves S.J."/>
            <person name="Beiko R.G."/>
            <person name="Coutinho P."/>
            <person name="Dacks J.B."/>
            <person name="Durnford D.G."/>
            <person name="Fast N.M."/>
            <person name="Green B.R."/>
            <person name="Grisdale C.J."/>
            <person name="Hempel F."/>
            <person name="Henrissat B."/>
            <person name="Hoppner M.P."/>
            <person name="Ishida K."/>
            <person name="Kim E."/>
            <person name="Koreny L."/>
            <person name="Kroth P.G."/>
            <person name="Liu Y."/>
            <person name="Malik S.B."/>
            <person name="Maier U.G."/>
            <person name="McRose D."/>
            <person name="Mock T."/>
            <person name="Neilson J.A."/>
            <person name="Onodera N.T."/>
            <person name="Poole A.M."/>
            <person name="Pritham E.J."/>
            <person name="Richards T.A."/>
            <person name="Rocap G."/>
            <person name="Roy S.W."/>
            <person name="Sarai C."/>
            <person name="Schaack S."/>
            <person name="Shirato S."/>
            <person name="Slamovits C.H."/>
            <person name="Spencer D.F."/>
            <person name="Suzuki S."/>
            <person name="Worden A.Z."/>
            <person name="Zauner S."/>
            <person name="Barry K."/>
            <person name="Bell C."/>
            <person name="Bharti A.K."/>
            <person name="Crow J.A."/>
            <person name="Grimwood J."/>
            <person name="Kramer R."/>
            <person name="Lindquist E."/>
            <person name="Lucas S."/>
            <person name="Salamov A."/>
            <person name="McFadden G.I."/>
            <person name="Lane C.E."/>
            <person name="Keeling P.J."/>
            <person name="Gray M.W."/>
            <person name="Grigoriev I.V."/>
            <person name="Archibald J.M."/>
        </authorList>
    </citation>
    <scope>NUCLEOTIDE SEQUENCE</scope>
    <source>
        <strain evidence="9 11">CCMP2712</strain>
    </source>
</reference>
<dbReference type="RefSeq" id="XP_005839301.1">
    <property type="nucleotide sequence ID" value="XM_005839244.1"/>
</dbReference>
<feature type="region of interest" description="Disordered" evidence="7">
    <location>
        <begin position="285"/>
        <end position="309"/>
    </location>
</feature>
<evidence type="ECO:0000256" key="6">
    <source>
        <dbReference type="ARBA" id="ARBA00023239"/>
    </source>
</evidence>
<keyword evidence="5" id="KW-0472">Membrane</keyword>
<dbReference type="PROSITE" id="PS50125">
    <property type="entry name" value="GUANYLATE_CYCLASE_2"/>
    <property type="match status" value="1"/>
</dbReference>
<dbReference type="OMA" id="RANCIRV"/>
<dbReference type="SUPFAM" id="SSF55781">
    <property type="entry name" value="GAF domain-like"/>
    <property type="match status" value="1"/>
</dbReference>
<keyword evidence="11" id="KW-1185">Reference proteome</keyword>
<dbReference type="Proteomes" id="UP000011087">
    <property type="component" value="Unassembled WGS sequence"/>
</dbReference>
<dbReference type="InterPro" id="IPR029016">
    <property type="entry name" value="GAF-like_dom_sf"/>
</dbReference>
<dbReference type="GO" id="GO:0001653">
    <property type="term" value="F:peptide receptor activity"/>
    <property type="evidence" value="ECO:0007669"/>
    <property type="project" value="TreeGrafter"/>
</dbReference>
<reference evidence="10" key="3">
    <citation type="submission" date="2016-03" db="UniProtKB">
        <authorList>
            <consortium name="EnsemblProtists"/>
        </authorList>
    </citation>
    <scope>IDENTIFICATION</scope>
</reference>
<dbReference type="InterPro" id="IPR050401">
    <property type="entry name" value="Cyclic_nucleotide_synthase"/>
</dbReference>
<dbReference type="SMART" id="SM00044">
    <property type="entry name" value="CYCc"/>
    <property type="match status" value="1"/>
</dbReference>
<dbReference type="InterPro" id="IPR003018">
    <property type="entry name" value="GAF"/>
</dbReference>
<evidence type="ECO:0000313" key="10">
    <source>
        <dbReference type="EnsemblProtists" id="EKX52321"/>
    </source>
</evidence>
<dbReference type="GeneID" id="17308774"/>
<accession>L1JUU6</accession>
<evidence type="ECO:0000259" key="8">
    <source>
        <dbReference type="PROSITE" id="PS50125"/>
    </source>
</evidence>
<proteinExistence type="predicted"/>
<dbReference type="GO" id="GO:0007168">
    <property type="term" value="P:receptor guanylyl cyclase signaling pathway"/>
    <property type="evidence" value="ECO:0007669"/>
    <property type="project" value="TreeGrafter"/>
</dbReference>
<evidence type="ECO:0000313" key="9">
    <source>
        <dbReference type="EMBL" id="EKX52321.1"/>
    </source>
</evidence>
<dbReference type="KEGG" id="gtt:GUITHDRAFT_102221"/>
<name>L1JUU6_GUITC</name>
<reference evidence="11" key="2">
    <citation type="submission" date="2012-11" db="EMBL/GenBank/DDBJ databases">
        <authorList>
            <person name="Kuo A."/>
            <person name="Curtis B.A."/>
            <person name="Tanifuji G."/>
            <person name="Burki F."/>
            <person name="Gruber A."/>
            <person name="Irimia M."/>
            <person name="Maruyama S."/>
            <person name="Arias M.C."/>
            <person name="Ball S.G."/>
            <person name="Gile G.H."/>
            <person name="Hirakawa Y."/>
            <person name="Hopkins J.F."/>
            <person name="Rensing S.A."/>
            <person name="Schmutz J."/>
            <person name="Symeonidi A."/>
            <person name="Elias M."/>
            <person name="Eveleigh R.J."/>
            <person name="Herman E.K."/>
            <person name="Klute M.J."/>
            <person name="Nakayama T."/>
            <person name="Obornik M."/>
            <person name="Reyes-Prieto A."/>
            <person name="Armbrust E.V."/>
            <person name="Aves S.J."/>
            <person name="Beiko R.G."/>
            <person name="Coutinho P."/>
            <person name="Dacks J.B."/>
            <person name="Durnford D.G."/>
            <person name="Fast N.M."/>
            <person name="Green B.R."/>
            <person name="Grisdale C."/>
            <person name="Hempe F."/>
            <person name="Henrissat B."/>
            <person name="Hoppner M.P."/>
            <person name="Ishida K.-I."/>
            <person name="Kim E."/>
            <person name="Koreny L."/>
            <person name="Kroth P.G."/>
            <person name="Liu Y."/>
            <person name="Malik S.-B."/>
            <person name="Maier U.G."/>
            <person name="McRose D."/>
            <person name="Mock T."/>
            <person name="Neilson J.A."/>
            <person name="Onodera N.T."/>
            <person name="Poole A.M."/>
            <person name="Pritham E.J."/>
            <person name="Richards T.A."/>
            <person name="Rocap G."/>
            <person name="Roy S.W."/>
            <person name="Sarai C."/>
            <person name="Schaack S."/>
            <person name="Shirato S."/>
            <person name="Slamovits C.H."/>
            <person name="Spencer D.F."/>
            <person name="Suzuki S."/>
            <person name="Worden A.Z."/>
            <person name="Zauner S."/>
            <person name="Barry K."/>
            <person name="Bell C."/>
            <person name="Bharti A.K."/>
            <person name="Crow J.A."/>
            <person name="Grimwood J."/>
            <person name="Kramer R."/>
            <person name="Lindquist E."/>
            <person name="Lucas S."/>
            <person name="Salamov A."/>
            <person name="McFadden G.I."/>
            <person name="Lane C.E."/>
            <person name="Keeling P.J."/>
            <person name="Gray M.W."/>
            <person name="Grigoriev I.V."/>
            <person name="Archibald J.M."/>
        </authorList>
    </citation>
    <scope>NUCLEOTIDE SEQUENCE</scope>
    <source>
        <strain evidence="11">CCMP2712</strain>
    </source>
</reference>
<dbReference type="EnsemblProtists" id="EKX52321">
    <property type="protein sequence ID" value="EKX52321"/>
    <property type="gene ID" value="GUITHDRAFT_102221"/>
</dbReference>
<dbReference type="PaxDb" id="55529-EKX52321"/>
<dbReference type="OrthoDB" id="46752at2759"/>
<dbReference type="PANTHER" id="PTHR11920">
    <property type="entry name" value="GUANYLYL CYCLASE"/>
    <property type="match status" value="1"/>
</dbReference>
<dbReference type="EMBL" id="JH992973">
    <property type="protein sequence ID" value="EKX52321.1"/>
    <property type="molecule type" value="Genomic_DNA"/>
</dbReference>
<evidence type="ECO:0000256" key="2">
    <source>
        <dbReference type="ARBA" id="ARBA00022692"/>
    </source>
</evidence>